<comment type="caution">
    <text evidence="1">The sequence shown here is derived from an EMBL/GenBank/DDBJ whole genome shotgun (WGS) entry which is preliminary data.</text>
</comment>
<dbReference type="SUPFAM" id="SSF52218">
    <property type="entry name" value="Flavoproteins"/>
    <property type="match status" value="1"/>
</dbReference>
<evidence type="ECO:0008006" key="2">
    <source>
        <dbReference type="Google" id="ProtNLM"/>
    </source>
</evidence>
<dbReference type="InterPro" id="IPR029039">
    <property type="entry name" value="Flavoprotein-like_sf"/>
</dbReference>
<organism evidence="1">
    <name type="scientific">marine sediment metagenome</name>
    <dbReference type="NCBI Taxonomy" id="412755"/>
    <lineage>
        <taxon>unclassified sequences</taxon>
        <taxon>metagenomes</taxon>
        <taxon>ecological metagenomes</taxon>
    </lineage>
</organism>
<gene>
    <name evidence="1" type="ORF">S12H4_05742</name>
</gene>
<dbReference type="EMBL" id="BARW01001934">
    <property type="protein sequence ID" value="GAI65583.1"/>
    <property type="molecule type" value="Genomic_DNA"/>
</dbReference>
<reference evidence="1" key="1">
    <citation type="journal article" date="2014" name="Front. Microbiol.">
        <title>High frequency of phylogenetically diverse reductive dehalogenase-homologous genes in deep subseafloor sedimentary metagenomes.</title>
        <authorList>
            <person name="Kawai M."/>
            <person name="Futagami T."/>
            <person name="Toyoda A."/>
            <person name="Takaki Y."/>
            <person name="Nishi S."/>
            <person name="Hori S."/>
            <person name="Arai W."/>
            <person name="Tsubouchi T."/>
            <person name="Morono Y."/>
            <person name="Uchiyama I."/>
            <person name="Ito T."/>
            <person name="Fujiyama A."/>
            <person name="Inagaki F."/>
            <person name="Takami H."/>
        </authorList>
    </citation>
    <scope>NUCLEOTIDE SEQUENCE</scope>
    <source>
        <strain evidence="1">Expedition CK06-06</strain>
    </source>
</reference>
<sequence length="43" mass="4810">MLKICLIVGSPRKKRSCNFLIDQAIDGIKSVDGEFGLDRVFIL</sequence>
<proteinExistence type="predicted"/>
<evidence type="ECO:0000313" key="1">
    <source>
        <dbReference type="EMBL" id="GAI65583.1"/>
    </source>
</evidence>
<protein>
    <recommendedName>
        <fullName evidence="2">NADPH-dependent FMN reductase-like domain-containing protein</fullName>
    </recommendedName>
</protein>
<name>X1QBJ1_9ZZZZ</name>
<dbReference type="AlphaFoldDB" id="X1QBJ1"/>
<accession>X1QBJ1</accession>